<dbReference type="EMBL" id="FWFL01000019">
    <property type="protein sequence ID" value="SLN69862.1"/>
    <property type="molecule type" value="Genomic_DNA"/>
</dbReference>
<dbReference type="AlphaFoldDB" id="A0A1Y5TTI4"/>
<dbReference type="Proteomes" id="UP000193827">
    <property type="component" value="Unassembled WGS sequence"/>
</dbReference>
<keyword evidence="2" id="KW-1185">Reference proteome</keyword>
<organism evidence="1 2">
    <name type="scientific">Roseovarius litorisediminis</name>
    <dbReference type="NCBI Taxonomy" id="1312363"/>
    <lineage>
        <taxon>Bacteria</taxon>
        <taxon>Pseudomonadati</taxon>
        <taxon>Pseudomonadota</taxon>
        <taxon>Alphaproteobacteria</taxon>
        <taxon>Rhodobacterales</taxon>
        <taxon>Roseobacteraceae</taxon>
        <taxon>Roseovarius</taxon>
    </lineage>
</organism>
<sequence length="32" mass="3698">MAYVSTKKQRNPVAPTHVQSFFRRIGFDTAMI</sequence>
<accession>A0A1Y5TTI4</accession>
<evidence type="ECO:0000313" key="1">
    <source>
        <dbReference type="EMBL" id="SLN69862.1"/>
    </source>
</evidence>
<reference evidence="1 2" key="1">
    <citation type="submission" date="2017-03" db="EMBL/GenBank/DDBJ databases">
        <authorList>
            <person name="Afonso C.L."/>
            <person name="Miller P.J."/>
            <person name="Scott M.A."/>
            <person name="Spackman E."/>
            <person name="Goraichik I."/>
            <person name="Dimitrov K.M."/>
            <person name="Suarez D.L."/>
            <person name="Swayne D.E."/>
        </authorList>
    </citation>
    <scope>NUCLEOTIDE SEQUENCE [LARGE SCALE GENOMIC DNA]</scope>
    <source>
        <strain evidence="1 2">CECT 8287</strain>
    </source>
</reference>
<protein>
    <submittedName>
        <fullName evidence="1">Uncharacterized protein</fullName>
    </submittedName>
</protein>
<name>A0A1Y5TTI4_9RHOB</name>
<gene>
    <name evidence="1" type="ORF">PEL8287_03887</name>
</gene>
<proteinExistence type="predicted"/>
<evidence type="ECO:0000313" key="2">
    <source>
        <dbReference type="Proteomes" id="UP000193827"/>
    </source>
</evidence>